<dbReference type="Gene3D" id="1.25.40.20">
    <property type="entry name" value="Ankyrin repeat-containing domain"/>
    <property type="match status" value="1"/>
</dbReference>
<accession>A0AA36NEF2</accession>
<feature type="compositionally biased region" description="Polar residues" evidence="1">
    <location>
        <begin position="1"/>
        <end position="10"/>
    </location>
</feature>
<dbReference type="AlphaFoldDB" id="A0AA36NEF2"/>
<sequence length="494" mass="54469">MTTGVSSWRQLSLGSLATSSGGLPTILTEKSPRKVPEDHTVRECAEPEPAPSPDQRSLDQRSLPTQPMDLCFARAGPVQPALVLSIPGMPGRVGTSGSAYSCDSEELRPDSREYRELWEAVLEGNLAQLEDLLARGLLNGRLCDVNGHSIFWNALAHQQVQVAMFLLHRFPPGGPRGIDLSEVHAKRGDTLLHLCVYLHHFSAPAAELFQSLFGSRPGWDAESLQAYRCRGNAELETVAHCAAARLNFWVLRFLAARELPLLFLRNRYGLTAVEVLLQKLQDANVSCPLLATLPLSEAEMARPAWTDFTAYLPGRSQSFADLELEVQDETSGSCRVRAHRAILAAASGVLHQQLLDLPAGRPLLIDPLCCRSRKVLEMALTFLYCSQLSCDFAEDGFRLWQLLCLCATFHLPEPLWRFAKSAMLRTLGNPEFAAVAAVALEAREEIHLSGPEVCFVAHALLRSPEAALRKWPTEQQRQAEIDVTVALEAPEADM</sequence>
<dbReference type="EMBL" id="CAUJNA010003772">
    <property type="protein sequence ID" value="CAJ1409520.1"/>
    <property type="molecule type" value="Genomic_DNA"/>
</dbReference>
<comment type="caution">
    <text evidence="3">The sequence shown here is derived from an EMBL/GenBank/DDBJ whole genome shotgun (WGS) entry which is preliminary data.</text>
</comment>
<dbReference type="InterPro" id="IPR000210">
    <property type="entry name" value="BTB/POZ_dom"/>
</dbReference>
<dbReference type="Proteomes" id="UP001178507">
    <property type="component" value="Unassembled WGS sequence"/>
</dbReference>
<dbReference type="PROSITE" id="PS50097">
    <property type="entry name" value="BTB"/>
    <property type="match status" value="1"/>
</dbReference>
<protein>
    <recommendedName>
        <fullName evidence="2">BTB domain-containing protein</fullName>
    </recommendedName>
</protein>
<evidence type="ECO:0000313" key="3">
    <source>
        <dbReference type="EMBL" id="CAJ1409520.1"/>
    </source>
</evidence>
<evidence type="ECO:0000256" key="1">
    <source>
        <dbReference type="SAM" id="MobiDB-lite"/>
    </source>
</evidence>
<dbReference type="Gene3D" id="3.30.710.10">
    <property type="entry name" value="Potassium Channel Kv1.1, Chain A"/>
    <property type="match status" value="1"/>
</dbReference>
<name>A0AA36NEF2_9DINO</name>
<dbReference type="SUPFAM" id="SSF48403">
    <property type="entry name" value="Ankyrin repeat"/>
    <property type="match status" value="1"/>
</dbReference>
<feature type="compositionally biased region" description="Basic and acidic residues" evidence="1">
    <location>
        <begin position="30"/>
        <end position="45"/>
    </location>
</feature>
<dbReference type="InterPro" id="IPR036770">
    <property type="entry name" value="Ankyrin_rpt-contain_sf"/>
</dbReference>
<proteinExistence type="predicted"/>
<reference evidence="3" key="1">
    <citation type="submission" date="2023-08" db="EMBL/GenBank/DDBJ databases">
        <authorList>
            <person name="Chen Y."/>
            <person name="Shah S."/>
            <person name="Dougan E. K."/>
            <person name="Thang M."/>
            <person name="Chan C."/>
        </authorList>
    </citation>
    <scope>NUCLEOTIDE SEQUENCE</scope>
</reference>
<evidence type="ECO:0000313" key="4">
    <source>
        <dbReference type="Proteomes" id="UP001178507"/>
    </source>
</evidence>
<gene>
    <name evidence="3" type="ORF">EVOR1521_LOCUS30598</name>
</gene>
<feature type="region of interest" description="Disordered" evidence="1">
    <location>
        <begin position="1"/>
        <end position="62"/>
    </location>
</feature>
<dbReference type="SUPFAM" id="SSF54695">
    <property type="entry name" value="POZ domain"/>
    <property type="match status" value="1"/>
</dbReference>
<dbReference type="InterPro" id="IPR011333">
    <property type="entry name" value="SKP1/BTB/POZ_sf"/>
</dbReference>
<dbReference type="CDD" id="cd18186">
    <property type="entry name" value="BTB_POZ_ZBTB_KLHL-like"/>
    <property type="match status" value="1"/>
</dbReference>
<keyword evidence="4" id="KW-1185">Reference proteome</keyword>
<feature type="compositionally biased region" description="Low complexity" evidence="1">
    <location>
        <begin position="11"/>
        <end position="23"/>
    </location>
</feature>
<evidence type="ECO:0000259" key="2">
    <source>
        <dbReference type="PROSITE" id="PS50097"/>
    </source>
</evidence>
<organism evidence="3 4">
    <name type="scientific">Effrenium voratum</name>
    <dbReference type="NCBI Taxonomy" id="2562239"/>
    <lineage>
        <taxon>Eukaryota</taxon>
        <taxon>Sar</taxon>
        <taxon>Alveolata</taxon>
        <taxon>Dinophyceae</taxon>
        <taxon>Suessiales</taxon>
        <taxon>Symbiodiniaceae</taxon>
        <taxon>Effrenium</taxon>
    </lineage>
</organism>
<feature type="domain" description="BTB" evidence="2">
    <location>
        <begin position="320"/>
        <end position="392"/>
    </location>
</feature>